<dbReference type="EMBL" id="UZAM01012987">
    <property type="protein sequence ID" value="VDP24594.1"/>
    <property type="molecule type" value="Genomic_DNA"/>
</dbReference>
<accession>A0A183J197</accession>
<gene>
    <name evidence="2" type="ORF">SBAD_LOCUS9645</name>
</gene>
<feature type="compositionally biased region" description="Polar residues" evidence="1">
    <location>
        <begin position="72"/>
        <end position="88"/>
    </location>
</feature>
<protein>
    <submittedName>
        <fullName evidence="4">Secreted protein</fullName>
    </submittedName>
</protein>
<organism evidence="4">
    <name type="scientific">Soboliphyme baturini</name>
    <dbReference type="NCBI Taxonomy" id="241478"/>
    <lineage>
        <taxon>Eukaryota</taxon>
        <taxon>Metazoa</taxon>
        <taxon>Ecdysozoa</taxon>
        <taxon>Nematoda</taxon>
        <taxon>Enoplea</taxon>
        <taxon>Dorylaimia</taxon>
        <taxon>Dioctophymatida</taxon>
        <taxon>Dioctophymatoidea</taxon>
        <taxon>Soboliphymatidae</taxon>
        <taxon>Soboliphyme</taxon>
    </lineage>
</organism>
<name>A0A183J197_9BILA</name>
<evidence type="ECO:0000313" key="2">
    <source>
        <dbReference type="EMBL" id="VDP24594.1"/>
    </source>
</evidence>
<dbReference type="WBParaSite" id="SBAD_0000999301-mRNA-1">
    <property type="protein sequence ID" value="SBAD_0000999301-mRNA-1"/>
    <property type="gene ID" value="SBAD_0000999301"/>
</dbReference>
<feature type="region of interest" description="Disordered" evidence="1">
    <location>
        <begin position="72"/>
        <end position="98"/>
    </location>
</feature>
<evidence type="ECO:0000256" key="1">
    <source>
        <dbReference type="SAM" id="MobiDB-lite"/>
    </source>
</evidence>
<dbReference type="Proteomes" id="UP000270296">
    <property type="component" value="Unassembled WGS sequence"/>
</dbReference>
<reference evidence="4" key="1">
    <citation type="submission" date="2016-06" db="UniProtKB">
        <authorList>
            <consortium name="WormBaseParasite"/>
        </authorList>
    </citation>
    <scope>IDENTIFICATION</scope>
</reference>
<evidence type="ECO:0000313" key="3">
    <source>
        <dbReference type="Proteomes" id="UP000270296"/>
    </source>
</evidence>
<keyword evidence="3" id="KW-1185">Reference proteome</keyword>
<dbReference type="AlphaFoldDB" id="A0A183J197"/>
<reference evidence="2 3" key="2">
    <citation type="submission" date="2018-11" db="EMBL/GenBank/DDBJ databases">
        <authorList>
            <consortium name="Pathogen Informatics"/>
        </authorList>
    </citation>
    <scope>NUCLEOTIDE SEQUENCE [LARGE SCALE GENOMIC DNA]</scope>
</reference>
<evidence type="ECO:0000313" key="4">
    <source>
        <dbReference type="WBParaSite" id="SBAD_0000999301-mRNA-1"/>
    </source>
</evidence>
<sequence length="133" mass="14229">MPAAAQPSGRISTTDFRRDVRDTTHDTGACAFSVVSSSLPTSVSTAPDSCDRFLNASLTYVSILQLFGAPQRNSGSSSLEGRRTSATHTAHAIDRPTDQPTGLGHAFVQRCSSLLFESIDFGALNVYARSAWF</sequence>
<proteinExistence type="predicted"/>